<evidence type="ECO:0000256" key="2">
    <source>
        <dbReference type="SAM" id="Phobius"/>
    </source>
</evidence>
<organism evidence="4 5">
    <name type="scientific">Novosphingobium album</name>
    <name type="common">ex Liu et al. 2023</name>
    <dbReference type="NCBI Taxonomy" id="3031130"/>
    <lineage>
        <taxon>Bacteria</taxon>
        <taxon>Pseudomonadati</taxon>
        <taxon>Pseudomonadota</taxon>
        <taxon>Alphaproteobacteria</taxon>
        <taxon>Sphingomonadales</taxon>
        <taxon>Sphingomonadaceae</taxon>
        <taxon>Novosphingobium</taxon>
    </lineage>
</organism>
<dbReference type="InterPro" id="IPR039420">
    <property type="entry name" value="WalR-like"/>
</dbReference>
<comment type="caution">
    <text evidence="4">The sequence shown here is derived from an EMBL/GenBank/DDBJ whole genome shotgun (WGS) entry which is preliminary data.</text>
</comment>
<keyword evidence="2" id="KW-0472">Membrane</keyword>
<dbReference type="Pfam" id="PF00196">
    <property type="entry name" value="GerE"/>
    <property type="match status" value="1"/>
</dbReference>
<feature type="transmembrane region" description="Helical" evidence="2">
    <location>
        <begin position="127"/>
        <end position="151"/>
    </location>
</feature>
<dbReference type="InterPro" id="IPR000792">
    <property type="entry name" value="Tscrpt_reg_LuxR_C"/>
</dbReference>
<sequence length="157" mass="17087">MSIDAAKRLERLSPRQQQCLRLVYERRTSKEIALELGLGTGTVDAYLKEAIAVLGARNRRHAAELLHAHDEKTCSPGKLGAETLGVGTSGDGEAERFQDGRSSNWTSLLPYRPHGANGNDLKPLYRVFWIGQIGIACATGFGMLVVGLEVLSRLIGK</sequence>
<dbReference type="InterPro" id="IPR036388">
    <property type="entry name" value="WH-like_DNA-bd_sf"/>
</dbReference>
<dbReference type="SUPFAM" id="SSF46894">
    <property type="entry name" value="C-terminal effector domain of the bipartite response regulators"/>
    <property type="match status" value="1"/>
</dbReference>
<proteinExistence type="predicted"/>
<reference evidence="4 5" key="1">
    <citation type="submission" date="2023-03" db="EMBL/GenBank/DDBJ databases">
        <title>NovoSphingobium album sp. nov. isolated from polycyclic aromatic hydrocarbons- and heavy-metal polluted soil.</title>
        <authorList>
            <person name="Liu Z."/>
            <person name="Wang K."/>
        </authorList>
    </citation>
    <scope>NUCLEOTIDE SEQUENCE [LARGE SCALE GENOMIC DNA]</scope>
    <source>
        <strain evidence="4 5">H3SJ31-1</strain>
    </source>
</reference>
<dbReference type="SMART" id="SM00421">
    <property type="entry name" value="HTH_LUXR"/>
    <property type="match status" value="1"/>
</dbReference>
<keyword evidence="2" id="KW-1133">Transmembrane helix</keyword>
<dbReference type="PANTHER" id="PTHR43214">
    <property type="entry name" value="TWO-COMPONENT RESPONSE REGULATOR"/>
    <property type="match status" value="1"/>
</dbReference>
<accession>A0ABT5WR90</accession>
<dbReference type="PROSITE" id="PS50043">
    <property type="entry name" value="HTH_LUXR_2"/>
    <property type="match status" value="1"/>
</dbReference>
<evidence type="ECO:0000313" key="4">
    <source>
        <dbReference type="EMBL" id="MDE8652256.1"/>
    </source>
</evidence>
<protein>
    <submittedName>
        <fullName evidence="4">Helix-turn-helix transcriptional regulator</fullName>
    </submittedName>
</protein>
<keyword evidence="5" id="KW-1185">Reference proteome</keyword>
<evidence type="ECO:0000256" key="1">
    <source>
        <dbReference type="ARBA" id="ARBA00023125"/>
    </source>
</evidence>
<feature type="domain" description="HTH luxR-type" evidence="3">
    <location>
        <begin position="5"/>
        <end position="70"/>
    </location>
</feature>
<dbReference type="Gene3D" id="1.10.10.10">
    <property type="entry name" value="Winged helix-like DNA-binding domain superfamily/Winged helix DNA-binding domain"/>
    <property type="match status" value="1"/>
</dbReference>
<dbReference type="PANTHER" id="PTHR43214:SF42">
    <property type="entry name" value="TRANSCRIPTIONAL REGULATORY PROTEIN DESR"/>
    <property type="match status" value="1"/>
</dbReference>
<name>A0ABT5WR90_9SPHN</name>
<keyword evidence="1" id="KW-0238">DNA-binding</keyword>
<dbReference type="InterPro" id="IPR016032">
    <property type="entry name" value="Sig_transdc_resp-reg_C-effctor"/>
</dbReference>
<dbReference type="Proteomes" id="UP001216253">
    <property type="component" value="Unassembled WGS sequence"/>
</dbReference>
<keyword evidence="2" id="KW-0812">Transmembrane</keyword>
<evidence type="ECO:0000259" key="3">
    <source>
        <dbReference type="PROSITE" id="PS50043"/>
    </source>
</evidence>
<evidence type="ECO:0000313" key="5">
    <source>
        <dbReference type="Proteomes" id="UP001216253"/>
    </source>
</evidence>
<dbReference type="RefSeq" id="WP_275228339.1">
    <property type="nucleotide sequence ID" value="NZ_JARESE010000033.1"/>
</dbReference>
<gene>
    <name evidence="4" type="ORF">PYV00_11080</name>
</gene>
<dbReference type="CDD" id="cd06170">
    <property type="entry name" value="LuxR_C_like"/>
    <property type="match status" value="1"/>
</dbReference>
<dbReference type="EMBL" id="JARESE010000033">
    <property type="protein sequence ID" value="MDE8652256.1"/>
    <property type="molecule type" value="Genomic_DNA"/>
</dbReference>